<dbReference type="EMBL" id="LAVV01007912">
    <property type="protein sequence ID" value="KNZ54348.1"/>
    <property type="molecule type" value="Genomic_DNA"/>
</dbReference>
<name>A0A0L6V0Q4_9BASI</name>
<evidence type="ECO:0000313" key="1">
    <source>
        <dbReference type="EMBL" id="KNZ54348.1"/>
    </source>
</evidence>
<evidence type="ECO:0000313" key="2">
    <source>
        <dbReference type="Proteomes" id="UP000037035"/>
    </source>
</evidence>
<reference evidence="1 2" key="1">
    <citation type="submission" date="2015-08" db="EMBL/GenBank/DDBJ databases">
        <title>Next Generation Sequencing and Analysis of the Genome of Puccinia sorghi L Schw, the Causal Agent of Maize Common Rust.</title>
        <authorList>
            <person name="Rochi L."/>
            <person name="Burguener G."/>
            <person name="Darino M."/>
            <person name="Turjanski A."/>
            <person name="Kreff E."/>
            <person name="Dieguez M.J."/>
            <person name="Sacco F."/>
        </authorList>
    </citation>
    <scope>NUCLEOTIDE SEQUENCE [LARGE SCALE GENOMIC DNA]</scope>
    <source>
        <strain evidence="1 2">RO10H11247</strain>
    </source>
</reference>
<protein>
    <submittedName>
        <fullName evidence="1">Uncharacterized protein</fullName>
    </submittedName>
</protein>
<accession>A0A0L6V0Q4</accession>
<proteinExistence type="predicted"/>
<keyword evidence="2" id="KW-1185">Reference proteome</keyword>
<dbReference type="AlphaFoldDB" id="A0A0L6V0Q4"/>
<comment type="caution">
    <text evidence="1">The sequence shown here is derived from an EMBL/GenBank/DDBJ whole genome shotgun (WGS) entry which is preliminary data.</text>
</comment>
<dbReference type="Proteomes" id="UP000037035">
    <property type="component" value="Unassembled WGS sequence"/>
</dbReference>
<gene>
    <name evidence="1" type="ORF">VP01_296g2</name>
</gene>
<organism evidence="1 2">
    <name type="scientific">Puccinia sorghi</name>
    <dbReference type="NCBI Taxonomy" id="27349"/>
    <lineage>
        <taxon>Eukaryota</taxon>
        <taxon>Fungi</taxon>
        <taxon>Dikarya</taxon>
        <taxon>Basidiomycota</taxon>
        <taxon>Pucciniomycotina</taxon>
        <taxon>Pucciniomycetes</taxon>
        <taxon>Pucciniales</taxon>
        <taxon>Pucciniaceae</taxon>
        <taxon>Puccinia</taxon>
    </lineage>
</organism>
<sequence>MAGWVAEAKPKLPWWTTDSIPQPATPENGGLGSKCTTQATKMGRSHVMDPYTQGAYGWIQQFLYSQNLVLGSVTNNGFGLPGMQTAFNQLTRSPDIKHNVFWSSITWNQPTKPSCAWKMNLNSRQQPRDIQSDCHWPHIAWIKGYMDNQTNDYVPCQL</sequence>
<dbReference type="VEuPathDB" id="FungiDB:VP01_296g2"/>